<protein>
    <recommendedName>
        <fullName evidence="7">D-amino acid dehydrogenase</fullName>
        <ecNumber evidence="7">1.4.99.-</ecNumber>
    </recommendedName>
</protein>
<dbReference type="Gene3D" id="3.50.50.60">
    <property type="entry name" value="FAD/NAD(P)-binding domain"/>
    <property type="match status" value="2"/>
</dbReference>
<dbReference type="GO" id="GO:0055130">
    <property type="term" value="P:D-alanine catabolic process"/>
    <property type="evidence" value="ECO:0007669"/>
    <property type="project" value="TreeGrafter"/>
</dbReference>
<sequence>MQVLILGSGVIGVTSAYYLARAGHDVTVIDRQPQPALETSFANAGEVSPGYSSPWAGPGVPVKAVKWLLMKHGPLVIRPKLDPVMWWWLLKMLRNCTSARYAVNKSRMIPIAEYSRDCLQALRAEIGIKYDERARGTLQLFRYQAQLDGTAEDIAVLKQYGVPYEVLDRDGCIAAEPALALVKDKVAGGLRLPHDETGDCHMFTQALAREAEKLGVRFNFNVGIDGLNADATRITGVATSAGVMTADAYVLALGSYSPQLVRPLGISLPVYPVKGYSITVPIKDAAGAPESTVMDESYKVAITRLGDRIRVGGTAEISGYSKQLYPARRATLDHSLTEMFPRGGDLAKATFWCGLRPMTPDGPPVIGKTRYANLHLNTGHGTLGWTMACGSGRVLADMLSGKTPEIDTKELSITRYDHRFG</sequence>
<dbReference type="RefSeq" id="WP_139863783.1">
    <property type="nucleotide sequence ID" value="NZ_CAADFC020000030.1"/>
</dbReference>
<dbReference type="EMBL" id="CAADFC020000030">
    <property type="protein sequence ID" value="VIO78110.1"/>
    <property type="molecule type" value="Genomic_DNA"/>
</dbReference>
<keyword evidence="5 7" id="KW-0560">Oxidoreductase</keyword>
<evidence type="ECO:0000256" key="7">
    <source>
        <dbReference type="HAMAP-Rule" id="MF_01202"/>
    </source>
</evidence>
<dbReference type="PANTHER" id="PTHR13847:SF280">
    <property type="entry name" value="D-AMINO ACID DEHYDROGENASE"/>
    <property type="match status" value="1"/>
</dbReference>
<comment type="similarity">
    <text evidence="2 7">Belongs to the DadA oxidoreductase family.</text>
</comment>
<keyword evidence="4 7" id="KW-0274">FAD</keyword>
<dbReference type="Proteomes" id="UP000328092">
    <property type="component" value="Unassembled WGS sequence"/>
</dbReference>
<evidence type="ECO:0000256" key="4">
    <source>
        <dbReference type="ARBA" id="ARBA00022827"/>
    </source>
</evidence>
<evidence type="ECO:0000256" key="6">
    <source>
        <dbReference type="ARBA" id="ARBA00047884"/>
    </source>
</evidence>
<dbReference type="Gene3D" id="3.30.9.10">
    <property type="entry name" value="D-Amino Acid Oxidase, subunit A, domain 2"/>
    <property type="match status" value="1"/>
</dbReference>
<dbReference type="InterPro" id="IPR006076">
    <property type="entry name" value="FAD-dep_OxRdtase"/>
</dbReference>
<evidence type="ECO:0000313" key="10">
    <source>
        <dbReference type="Proteomes" id="UP000328092"/>
    </source>
</evidence>
<dbReference type="GO" id="GO:0005886">
    <property type="term" value="C:plasma membrane"/>
    <property type="evidence" value="ECO:0007669"/>
    <property type="project" value="TreeGrafter"/>
</dbReference>
<evidence type="ECO:0000256" key="2">
    <source>
        <dbReference type="ARBA" id="ARBA00009410"/>
    </source>
</evidence>
<gene>
    <name evidence="9" type="primary">dadA1_2</name>
    <name evidence="7" type="synonym">dadA</name>
    <name evidence="9" type="ORF">CI1B_72390</name>
</gene>
<proteinExistence type="inferred from homology"/>
<evidence type="ECO:0000256" key="5">
    <source>
        <dbReference type="ARBA" id="ARBA00023002"/>
    </source>
</evidence>
<keyword evidence="10" id="KW-1185">Reference proteome</keyword>
<feature type="binding site" evidence="7">
    <location>
        <begin position="3"/>
        <end position="17"/>
    </location>
    <ligand>
        <name>FAD</name>
        <dbReference type="ChEBI" id="CHEBI:57692"/>
    </ligand>
</feature>
<accession>A0A508TUS2</accession>
<dbReference type="PANTHER" id="PTHR13847">
    <property type="entry name" value="SARCOSINE DEHYDROGENASE-RELATED"/>
    <property type="match status" value="1"/>
</dbReference>
<dbReference type="InterPro" id="IPR036188">
    <property type="entry name" value="FAD/NAD-bd_sf"/>
</dbReference>
<dbReference type="HAMAP" id="MF_01202">
    <property type="entry name" value="DadA"/>
    <property type="match status" value="1"/>
</dbReference>
<comment type="function">
    <text evidence="7">Oxidative deamination of D-amino acids.</text>
</comment>
<comment type="caution">
    <text evidence="9">The sequence shown here is derived from an EMBL/GenBank/DDBJ whole genome shotgun (WGS) entry which is preliminary data.</text>
</comment>
<evidence type="ECO:0000259" key="8">
    <source>
        <dbReference type="Pfam" id="PF01266"/>
    </source>
</evidence>
<dbReference type="FunFam" id="3.50.50.60:FF:000020">
    <property type="entry name" value="D-amino acid dehydrogenase"/>
    <property type="match status" value="1"/>
</dbReference>
<evidence type="ECO:0000313" key="9">
    <source>
        <dbReference type="EMBL" id="VIO78110.1"/>
    </source>
</evidence>
<dbReference type="SUPFAM" id="SSF54373">
    <property type="entry name" value="FAD-linked reductases, C-terminal domain"/>
    <property type="match status" value="1"/>
</dbReference>
<organism evidence="9 10">
    <name type="scientific">Bradyrhizobium ivorense</name>
    <dbReference type="NCBI Taxonomy" id="2511166"/>
    <lineage>
        <taxon>Bacteria</taxon>
        <taxon>Pseudomonadati</taxon>
        <taxon>Pseudomonadota</taxon>
        <taxon>Alphaproteobacteria</taxon>
        <taxon>Hyphomicrobiales</taxon>
        <taxon>Nitrobacteraceae</taxon>
        <taxon>Bradyrhizobium</taxon>
    </lineage>
</organism>
<dbReference type="EC" id="1.4.99.-" evidence="7"/>
<evidence type="ECO:0000256" key="3">
    <source>
        <dbReference type="ARBA" id="ARBA00022630"/>
    </source>
</evidence>
<name>A0A508TUS2_9BRAD</name>
<feature type="domain" description="FAD dependent oxidoreductase" evidence="8">
    <location>
        <begin position="3"/>
        <end position="398"/>
    </location>
</feature>
<dbReference type="AlphaFoldDB" id="A0A508TUS2"/>
<dbReference type="SUPFAM" id="SSF51905">
    <property type="entry name" value="FAD/NAD(P)-binding domain"/>
    <property type="match status" value="1"/>
</dbReference>
<evidence type="ECO:0000256" key="1">
    <source>
        <dbReference type="ARBA" id="ARBA00001974"/>
    </source>
</evidence>
<dbReference type="NCBIfam" id="NF001933">
    <property type="entry name" value="PRK00711.1"/>
    <property type="match status" value="1"/>
</dbReference>
<keyword evidence="3 7" id="KW-0285">Flavoprotein</keyword>
<dbReference type="GO" id="GO:0008718">
    <property type="term" value="F:D-amino-acid dehydrogenase activity"/>
    <property type="evidence" value="ECO:0007669"/>
    <property type="project" value="UniProtKB-UniRule"/>
</dbReference>
<dbReference type="Pfam" id="PF01266">
    <property type="entry name" value="DAO"/>
    <property type="match status" value="1"/>
</dbReference>
<dbReference type="GO" id="GO:0005737">
    <property type="term" value="C:cytoplasm"/>
    <property type="evidence" value="ECO:0007669"/>
    <property type="project" value="TreeGrafter"/>
</dbReference>
<dbReference type="InterPro" id="IPR023080">
    <property type="entry name" value="DadA"/>
</dbReference>
<comment type="catalytic activity">
    <reaction evidence="6 7">
        <text>a D-alpha-amino acid + A + H2O = a 2-oxocarboxylate + AH2 + NH4(+)</text>
        <dbReference type="Rhea" id="RHEA:18125"/>
        <dbReference type="ChEBI" id="CHEBI:13193"/>
        <dbReference type="ChEBI" id="CHEBI:15377"/>
        <dbReference type="ChEBI" id="CHEBI:17499"/>
        <dbReference type="ChEBI" id="CHEBI:28938"/>
        <dbReference type="ChEBI" id="CHEBI:35179"/>
        <dbReference type="ChEBI" id="CHEBI:59871"/>
    </reaction>
</comment>
<comment type="cofactor">
    <cofactor evidence="1 7">
        <name>FAD</name>
        <dbReference type="ChEBI" id="CHEBI:57692"/>
    </cofactor>
</comment>
<reference evidence="9" key="1">
    <citation type="submission" date="2019-02" db="EMBL/GenBank/DDBJ databases">
        <authorList>
            <person name="Pothier F.J."/>
        </authorList>
    </citation>
    <scope>NUCLEOTIDE SEQUENCE</scope>
    <source>
        <strain evidence="9">CI-1B</strain>
    </source>
</reference>
<dbReference type="OrthoDB" id="9805337at2"/>